<dbReference type="Gene3D" id="1.25.40.10">
    <property type="entry name" value="Tetratricopeptide repeat domain"/>
    <property type="match status" value="3"/>
</dbReference>
<sequence length="444" mass="48685">MKLVTGIACILGTALPGAVDPRVEFAFGVLEEQRGMDSAPEHFEKARLADPLAVPLVERGVSRRLEAGDRAAAVKLFRDLATARPDDLEVQLLFADFLTQQGKGDSLATKLATDALENALKKNAGNPQVIQRLHPIYQAANRTADAAALLDLLTPDDPESALLYASLSRSVVEGEEDARRGKLDRHYLSATAAHPEDATLARAASEYFRESGRMDLAVSLLEKHVAAAPASLGLRTRLGVLYFAAQQDEKGIATLKEVLEINPQQSLAHQALAKFHRSHGNPELARYHSSELLKLRGGSADEFLKLGEEWLAADDPRAARLLLERAVFQYPDHFELLQKLAIATRRDPETRENAARLFREAEAAQPETVKNAPAFLVESAETLIAQGQGKAAEERLRTAIKAYPPDARKETASALRRLAELWEKENRNLDAAKSLRQRADGLDP</sequence>
<dbReference type="InterPro" id="IPR039340">
    <property type="entry name" value="Tfc4/TFIIIC-102/Sfc4"/>
</dbReference>
<dbReference type="RefSeq" id="WP_200350953.1">
    <property type="nucleotide sequence ID" value="NZ_BAABHZ010000006.1"/>
</dbReference>
<dbReference type="PROSITE" id="PS50005">
    <property type="entry name" value="TPR"/>
    <property type="match status" value="1"/>
</dbReference>
<dbReference type="GO" id="GO:0006383">
    <property type="term" value="P:transcription by RNA polymerase III"/>
    <property type="evidence" value="ECO:0007669"/>
    <property type="project" value="InterPro"/>
</dbReference>
<proteinExistence type="predicted"/>
<feature type="repeat" description="TPR" evidence="1">
    <location>
        <begin position="232"/>
        <end position="265"/>
    </location>
</feature>
<reference evidence="2" key="1">
    <citation type="submission" date="2021-01" db="EMBL/GenBank/DDBJ databases">
        <title>Modified the classification status of verrucomicrobia.</title>
        <authorList>
            <person name="Feng X."/>
        </authorList>
    </citation>
    <scope>NUCLEOTIDE SEQUENCE</scope>
    <source>
        <strain evidence="2">JCM 18052</strain>
    </source>
</reference>
<organism evidence="2 3">
    <name type="scientific">Luteolibacter yonseiensis</name>
    <dbReference type="NCBI Taxonomy" id="1144680"/>
    <lineage>
        <taxon>Bacteria</taxon>
        <taxon>Pseudomonadati</taxon>
        <taxon>Verrucomicrobiota</taxon>
        <taxon>Verrucomicrobiia</taxon>
        <taxon>Verrucomicrobiales</taxon>
        <taxon>Verrucomicrobiaceae</taxon>
        <taxon>Luteolibacter</taxon>
    </lineage>
</organism>
<name>A0A934VA98_9BACT</name>
<dbReference type="SUPFAM" id="SSF48452">
    <property type="entry name" value="TPR-like"/>
    <property type="match status" value="1"/>
</dbReference>
<evidence type="ECO:0000313" key="2">
    <source>
        <dbReference type="EMBL" id="MBK1815993.1"/>
    </source>
</evidence>
<dbReference type="PANTHER" id="PTHR23082:SF0">
    <property type="entry name" value="GENERAL TRANSCRIPTION FACTOR 3C POLYPEPTIDE 3"/>
    <property type="match status" value="1"/>
</dbReference>
<dbReference type="AlphaFoldDB" id="A0A934VA98"/>
<dbReference type="InterPro" id="IPR019734">
    <property type="entry name" value="TPR_rpt"/>
</dbReference>
<protein>
    <submittedName>
        <fullName evidence="2">Tetratricopeptide repeat protein</fullName>
    </submittedName>
</protein>
<dbReference type="PANTHER" id="PTHR23082">
    <property type="entry name" value="TRANSCRIPTION INITIATION FACTOR IIIC TFIIIC , POLYPEPTIDE 3-RELATED"/>
    <property type="match status" value="1"/>
</dbReference>
<comment type="caution">
    <text evidence="2">The sequence shown here is derived from an EMBL/GenBank/DDBJ whole genome shotgun (WGS) entry which is preliminary data.</text>
</comment>
<keyword evidence="3" id="KW-1185">Reference proteome</keyword>
<dbReference type="EMBL" id="JAENIK010000011">
    <property type="protein sequence ID" value="MBK1815993.1"/>
    <property type="molecule type" value="Genomic_DNA"/>
</dbReference>
<keyword evidence="1" id="KW-0802">TPR repeat</keyword>
<dbReference type="Proteomes" id="UP000600139">
    <property type="component" value="Unassembled WGS sequence"/>
</dbReference>
<dbReference type="GO" id="GO:0000127">
    <property type="term" value="C:transcription factor TFIIIC complex"/>
    <property type="evidence" value="ECO:0007669"/>
    <property type="project" value="TreeGrafter"/>
</dbReference>
<gene>
    <name evidence="2" type="ORF">JIN84_10240</name>
</gene>
<accession>A0A934VA98</accession>
<evidence type="ECO:0000256" key="1">
    <source>
        <dbReference type="PROSITE-ProRule" id="PRU00339"/>
    </source>
</evidence>
<dbReference type="Pfam" id="PF14559">
    <property type="entry name" value="TPR_19"/>
    <property type="match status" value="1"/>
</dbReference>
<evidence type="ECO:0000313" key="3">
    <source>
        <dbReference type="Proteomes" id="UP000600139"/>
    </source>
</evidence>
<dbReference type="InterPro" id="IPR011990">
    <property type="entry name" value="TPR-like_helical_dom_sf"/>
</dbReference>